<evidence type="ECO:0000313" key="1">
    <source>
        <dbReference type="EMBL" id="GMG32851.1"/>
    </source>
</evidence>
<proteinExistence type="predicted"/>
<dbReference type="Proteomes" id="UP001165205">
    <property type="component" value="Unassembled WGS sequence"/>
</dbReference>
<protein>
    <submittedName>
        <fullName evidence="1">Unnamed protein product</fullName>
    </submittedName>
</protein>
<dbReference type="EMBL" id="BSYA01000107">
    <property type="protein sequence ID" value="GMG32851.1"/>
    <property type="molecule type" value="Genomic_DNA"/>
</dbReference>
<dbReference type="AlphaFoldDB" id="A0AAN4YLK3"/>
<accession>A0AAN4YLK3</accession>
<name>A0AAN4YLK3_ASPOZ</name>
<comment type="caution">
    <text evidence="1">The sequence shown here is derived from an EMBL/GenBank/DDBJ whole genome shotgun (WGS) entry which is preliminary data.</text>
</comment>
<gene>
    <name evidence="1" type="ORF">Aory04_000848900</name>
</gene>
<reference evidence="1" key="1">
    <citation type="submission" date="2023-04" db="EMBL/GenBank/DDBJ databases">
        <title>Aspergillus oryzae NBRC 4228.</title>
        <authorList>
            <person name="Ichikawa N."/>
            <person name="Sato H."/>
            <person name="Tonouchi N."/>
        </authorList>
    </citation>
    <scope>NUCLEOTIDE SEQUENCE</scope>
    <source>
        <strain evidence="1">NBRC 4228</strain>
    </source>
</reference>
<organism evidence="1 2">
    <name type="scientific">Aspergillus oryzae</name>
    <name type="common">Yellow koji mold</name>
    <dbReference type="NCBI Taxonomy" id="5062"/>
    <lineage>
        <taxon>Eukaryota</taxon>
        <taxon>Fungi</taxon>
        <taxon>Dikarya</taxon>
        <taxon>Ascomycota</taxon>
        <taxon>Pezizomycotina</taxon>
        <taxon>Eurotiomycetes</taxon>
        <taxon>Eurotiomycetidae</taxon>
        <taxon>Eurotiales</taxon>
        <taxon>Aspergillaceae</taxon>
        <taxon>Aspergillus</taxon>
        <taxon>Aspergillus subgen. Circumdati</taxon>
    </lineage>
</organism>
<sequence length="205" mass="22178">MDEVYARTGESTDGKTDSATSCVILELNRQSRPPTKLEIVESAFFTSWGWRSSIVDISLHRNSHAKDVISIAFSYLALATGHGDVDETTGVDDPLAGTALRSLGLLLLVDLGSGGLDLTGTSEAEKKGQNLKFGDIFDGGVVRRRVTYDPWTYNGVKSVISISPCEKEGVDDLFTYLTHIDCIWRMNGERVSLGSVDGVVADDAD</sequence>
<evidence type="ECO:0000313" key="2">
    <source>
        <dbReference type="Proteomes" id="UP001165205"/>
    </source>
</evidence>